<protein>
    <submittedName>
        <fullName evidence="2">Uncharacterized protein</fullName>
    </submittedName>
</protein>
<name>A0AAV0VBE9_9STRA</name>
<feature type="compositionally biased region" description="Polar residues" evidence="1">
    <location>
        <begin position="634"/>
        <end position="649"/>
    </location>
</feature>
<accession>A0AAV0VBE9</accession>
<dbReference type="EMBL" id="CANTFM010002590">
    <property type="protein sequence ID" value="CAI5746489.1"/>
    <property type="molecule type" value="Genomic_DNA"/>
</dbReference>
<feature type="region of interest" description="Disordered" evidence="1">
    <location>
        <begin position="428"/>
        <end position="459"/>
    </location>
</feature>
<dbReference type="Proteomes" id="UP001162029">
    <property type="component" value="Unassembled WGS sequence"/>
</dbReference>
<keyword evidence="3" id="KW-1185">Reference proteome</keyword>
<evidence type="ECO:0000313" key="2">
    <source>
        <dbReference type="EMBL" id="CAI5746489.1"/>
    </source>
</evidence>
<evidence type="ECO:0000256" key="1">
    <source>
        <dbReference type="SAM" id="MobiDB-lite"/>
    </source>
</evidence>
<feature type="compositionally biased region" description="Basic and acidic residues" evidence="1">
    <location>
        <begin position="205"/>
        <end position="249"/>
    </location>
</feature>
<feature type="region of interest" description="Disordered" evidence="1">
    <location>
        <begin position="633"/>
        <end position="674"/>
    </location>
</feature>
<proteinExistence type="predicted"/>
<feature type="compositionally biased region" description="Basic and acidic residues" evidence="1">
    <location>
        <begin position="335"/>
        <end position="345"/>
    </location>
</feature>
<feature type="compositionally biased region" description="Basic and acidic residues" evidence="1">
    <location>
        <begin position="147"/>
        <end position="159"/>
    </location>
</feature>
<evidence type="ECO:0000313" key="3">
    <source>
        <dbReference type="Proteomes" id="UP001162029"/>
    </source>
</evidence>
<comment type="caution">
    <text evidence="2">The sequence shown here is derived from an EMBL/GenBank/DDBJ whole genome shotgun (WGS) entry which is preliminary data.</text>
</comment>
<sequence length="798" mass="92457">MLSLMENVRVFEGSDDIEIYTAFNHHEKSKRNTALQRNKRINKDTKVDEDEQLNLQHFCVLQQENNESVGFEREIDANSIKQEPVAANKHDRRLLELVFLSSGEIRTRNDRSISSQVPHFQQKKILESENRVKTTLKYCNQENLTEKGDEVKEEQKTDGRQSSYETSGENRKTKLVEKISRLSRRQEVDGHHNRMFDLSLSSLSEESKDLSNDDDRSDESKRSEESEKQEKDQFGLKKEQTRQAVRNEDEQVSFQNHSVARVAGDGANRRTRTRSLTMGHLEREQGDGTSGQATDRTHSVRHTTGFGKKDAPLNGDTSHGARQRSAPLEQVEQVLRSDRSNDVSTRRSKRSSKMAVGHLASDEPISRPKIITSSRSENSMIEIDRMEKELQKEKQRVLEKTTRLLDEQDKNQQLRDKVGVLKARLSAQGSEINSETRRVARDHDQQKRKSEKEQNDRVNELEEQLTIDLEQLKKTESELSSNQHYDTVEVAGLRAELDDMNRRLYEFLAKVERWKSNSKEKTQNIDDKKTDLRDFLENLWLGFPQFSGIVPKPHSERPSRSSERQQQSIINVDEQANVAFFLKKRLREREDKLRQTHIKYMELKEMCARQCVREADLQNFINAHRLRGNLIIRKNSSSKSKGADSNQEQVQKDQHEKSRRTHLHGENEDEYGNLLRTSNVFVQVGRGRVCEHASTTNSAVPQKRTTDQSQGKRRMQPKQQQQEELVERIRCRSSLSLTQQFERVAQGKKSAQQPLIQPRLEECPPRCGSHPSFMRRKAPTTAAQAKRPITTSVIRPWI</sequence>
<feature type="compositionally biased region" description="Basic and acidic residues" evidence="1">
    <location>
        <begin position="434"/>
        <end position="459"/>
    </location>
</feature>
<reference evidence="2" key="1">
    <citation type="submission" date="2022-12" db="EMBL/GenBank/DDBJ databases">
        <authorList>
            <person name="Webb A."/>
        </authorList>
    </citation>
    <scope>NUCLEOTIDE SEQUENCE</scope>
    <source>
        <strain evidence="2">Pd1</strain>
    </source>
</reference>
<dbReference type="AlphaFoldDB" id="A0AAV0VBE9"/>
<feature type="region of interest" description="Disordered" evidence="1">
    <location>
        <begin position="147"/>
        <end position="173"/>
    </location>
</feature>
<organism evidence="2 3">
    <name type="scientific">Peronospora destructor</name>
    <dbReference type="NCBI Taxonomy" id="86335"/>
    <lineage>
        <taxon>Eukaryota</taxon>
        <taxon>Sar</taxon>
        <taxon>Stramenopiles</taxon>
        <taxon>Oomycota</taxon>
        <taxon>Peronosporomycetes</taxon>
        <taxon>Peronosporales</taxon>
        <taxon>Peronosporaceae</taxon>
        <taxon>Peronospora</taxon>
    </lineage>
</organism>
<gene>
    <name evidence="2" type="ORF">PDE001_LOCUS11475</name>
</gene>
<feature type="region of interest" description="Disordered" evidence="1">
    <location>
        <begin position="692"/>
        <end position="724"/>
    </location>
</feature>
<feature type="region of interest" description="Disordered" evidence="1">
    <location>
        <begin position="204"/>
        <end position="378"/>
    </location>
</feature>